<dbReference type="GeneID" id="109417482"/>
<accession>A0ABM1ZXP1</accession>
<feature type="compositionally biased region" description="Pro residues" evidence="1">
    <location>
        <begin position="356"/>
        <end position="389"/>
    </location>
</feature>
<feature type="chain" id="PRO_5045390523" evidence="3">
    <location>
        <begin position="24"/>
        <end position="548"/>
    </location>
</feature>
<feature type="compositionally biased region" description="Pro residues" evidence="1">
    <location>
        <begin position="159"/>
        <end position="206"/>
    </location>
</feature>
<feature type="region of interest" description="Disordered" evidence="1">
    <location>
        <begin position="37"/>
        <end position="58"/>
    </location>
</feature>
<feature type="compositionally biased region" description="Pro residues" evidence="1">
    <location>
        <begin position="445"/>
        <end position="456"/>
    </location>
</feature>
<reference evidence="5" key="1">
    <citation type="journal article" date="2015" name="Proc. Natl. Acad. Sci. U.S.A.">
        <title>Genome sequence of the Asian Tiger mosquito, Aedes albopictus, reveals insights into its biology, genetics, and evolution.</title>
        <authorList>
            <person name="Chen X.G."/>
            <person name="Jiang X."/>
            <person name="Gu J."/>
            <person name="Xu M."/>
            <person name="Wu Y."/>
            <person name="Deng Y."/>
            <person name="Zhang C."/>
            <person name="Bonizzoni M."/>
            <person name="Dermauw W."/>
            <person name="Vontas J."/>
            <person name="Armbruster P."/>
            <person name="Huang X."/>
            <person name="Yang Y."/>
            <person name="Zhang H."/>
            <person name="He W."/>
            <person name="Peng H."/>
            <person name="Liu Y."/>
            <person name="Wu K."/>
            <person name="Chen J."/>
            <person name="Lirakis M."/>
            <person name="Topalis P."/>
            <person name="Van Leeuwen T."/>
            <person name="Hall A.B."/>
            <person name="Jiang X."/>
            <person name="Thorpe C."/>
            <person name="Mueller R.L."/>
            <person name="Sun C."/>
            <person name="Waterhouse R.M."/>
            <person name="Yan G."/>
            <person name="Tu Z.J."/>
            <person name="Fang X."/>
            <person name="James A.A."/>
        </authorList>
    </citation>
    <scope>NUCLEOTIDE SEQUENCE [LARGE SCALE GENOMIC DNA]</scope>
    <source>
        <strain evidence="5">Foshan</strain>
    </source>
</reference>
<evidence type="ECO:0000256" key="3">
    <source>
        <dbReference type="SAM" id="SignalP"/>
    </source>
</evidence>
<feature type="compositionally biased region" description="Basic and acidic residues" evidence="1">
    <location>
        <begin position="433"/>
        <end position="442"/>
    </location>
</feature>
<reference evidence="4" key="2">
    <citation type="submission" date="2025-05" db="UniProtKB">
        <authorList>
            <consortium name="EnsemblMetazoa"/>
        </authorList>
    </citation>
    <scope>IDENTIFICATION</scope>
    <source>
        <strain evidence="4">Foshan</strain>
    </source>
</reference>
<feature type="region of interest" description="Disordered" evidence="1">
    <location>
        <begin position="239"/>
        <end position="393"/>
    </location>
</feature>
<feature type="compositionally biased region" description="Low complexity" evidence="1">
    <location>
        <begin position="261"/>
        <end position="272"/>
    </location>
</feature>
<feature type="region of interest" description="Disordered" evidence="1">
    <location>
        <begin position="140"/>
        <end position="226"/>
    </location>
</feature>
<keyword evidence="5" id="KW-1185">Reference proteome</keyword>
<dbReference type="RefSeq" id="XP_062706179.1">
    <property type="nucleotide sequence ID" value="XM_062850195.1"/>
</dbReference>
<feature type="transmembrane region" description="Helical" evidence="2">
    <location>
        <begin position="475"/>
        <end position="495"/>
    </location>
</feature>
<dbReference type="EnsemblMetazoa" id="AALFPA23_022595.R33528">
    <property type="protein sequence ID" value="AALFPA23_022595.P33528"/>
    <property type="gene ID" value="AALFPA23_022595"/>
</dbReference>
<evidence type="ECO:0000256" key="1">
    <source>
        <dbReference type="SAM" id="MobiDB-lite"/>
    </source>
</evidence>
<feature type="compositionally biased region" description="Polar residues" evidence="1">
    <location>
        <begin position="37"/>
        <end position="50"/>
    </location>
</feature>
<feature type="compositionally biased region" description="Polar residues" evidence="1">
    <location>
        <begin position="239"/>
        <end position="253"/>
    </location>
</feature>
<sequence length="548" mass="59374">MKVKIILSTLVVGLVGLVSQAQSGSIQISAYGNSTRQADLPVGNSSSKSAGTGRAIGSGSFQNPFEGLLSKPVKFRTSSNRDSHKTPKYIVYPSASQSVFSDRTSGNNAVAMDRFAPGEAYGGTVYKIVKAREEKIKNGYQYQKPNAAFDDSKTNAPSPTTPLPPPPPPPAPITVQALPPPITPPPLPPLIVGPTPSPVVSPPAPAPTAATPTAPQPPSNQYIPPSDLYLFAPNVHSHYPQQMNGDAQFSGVSSYLPPPAGASDDAPPADSNPSPPSPPSNQYIPPEGLFQFPPNIHSHYHPAPPEDGFQFNGISSYLPPPAGPSDAYLPPTADDSQSTPPPADSNDMIGTIPIGPDTPYPSYLPPSGPPQPAPAPMKKPPPPPPPPAPTMAKDMSAQPVELSFNPHDHESYFPYDHYPHDHFPHDHYPEYIFDHDHHHDEPTTAAPPPPPPPPPVDAGTARVKNYSYYYLSRTLWYVPLYFTLYFCFYVLILILRSIARHKVNYPNQWTGRSLQSMQFVTNDEVVNKADIMATFVMKQIDDFKEKYL</sequence>
<evidence type="ECO:0000256" key="2">
    <source>
        <dbReference type="SAM" id="Phobius"/>
    </source>
</evidence>
<evidence type="ECO:0000313" key="5">
    <source>
        <dbReference type="Proteomes" id="UP000069940"/>
    </source>
</evidence>
<dbReference type="Proteomes" id="UP000069940">
    <property type="component" value="Unassembled WGS sequence"/>
</dbReference>
<feature type="region of interest" description="Disordered" evidence="1">
    <location>
        <begin position="433"/>
        <end position="458"/>
    </location>
</feature>
<proteinExistence type="predicted"/>
<feature type="signal peptide" evidence="3">
    <location>
        <begin position="1"/>
        <end position="23"/>
    </location>
</feature>
<keyword evidence="3" id="KW-0732">Signal</keyword>
<keyword evidence="2" id="KW-0812">Transmembrane</keyword>
<evidence type="ECO:0000313" key="4">
    <source>
        <dbReference type="EnsemblMetazoa" id="AALFPA23_022595.P33528"/>
    </source>
</evidence>
<organism evidence="4 5">
    <name type="scientific">Aedes albopictus</name>
    <name type="common">Asian tiger mosquito</name>
    <name type="synonym">Stegomyia albopicta</name>
    <dbReference type="NCBI Taxonomy" id="7160"/>
    <lineage>
        <taxon>Eukaryota</taxon>
        <taxon>Metazoa</taxon>
        <taxon>Ecdysozoa</taxon>
        <taxon>Arthropoda</taxon>
        <taxon>Hexapoda</taxon>
        <taxon>Insecta</taxon>
        <taxon>Pterygota</taxon>
        <taxon>Neoptera</taxon>
        <taxon>Endopterygota</taxon>
        <taxon>Diptera</taxon>
        <taxon>Nematocera</taxon>
        <taxon>Culicoidea</taxon>
        <taxon>Culicidae</taxon>
        <taxon>Culicinae</taxon>
        <taxon>Aedini</taxon>
        <taxon>Aedes</taxon>
        <taxon>Stegomyia</taxon>
    </lineage>
</organism>
<keyword evidence="2" id="KW-1133">Transmembrane helix</keyword>
<keyword evidence="2" id="KW-0472">Membrane</keyword>
<name>A0ABM1ZXP1_AEDAL</name>
<protein>
    <submittedName>
        <fullName evidence="4">Uncharacterized protein</fullName>
    </submittedName>
</protein>